<evidence type="ECO:0000256" key="1">
    <source>
        <dbReference type="ARBA" id="ARBA00004613"/>
    </source>
</evidence>
<keyword evidence="3" id="KW-0472">Membrane</keyword>
<dbReference type="AlphaFoldDB" id="A0A8D2AYI0"/>
<proteinExistence type="predicted"/>
<evidence type="ECO:0000256" key="3">
    <source>
        <dbReference type="SAM" id="Phobius"/>
    </source>
</evidence>
<dbReference type="InterPro" id="IPR016126">
    <property type="entry name" value="Secretoglobin"/>
</dbReference>
<accession>A0A8D2AYI0</accession>
<dbReference type="Pfam" id="PF01099">
    <property type="entry name" value="Uteroglobin"/>
    <property type="match status" value="1"/>
</dbReference>
<evidence type="ECO:0000313" key="5">
    <source>
        <dbReference type="Proteomes" id="UP000694564"/>
    </source>
</evidence>
<dbReference type="PROSITE" id="PS51311">
    <property type="entry name" value="SCGB"/>
    <property type="match status" value="1"/>
</dbReference>
<dbReference type="InterPro" id="IPR035960">
    <property type="entry name" value="Secretoglobin_sf"/>
</dbReference>
<dbReference type="PANTHER" id="PTHR14037">
    <property type="entry name" value="MAMMAGLOBIN-RELATED"/>
    <property type="match status" value="1"/>
</dbReference>
<evidence type="ECO:0000313" key="4">
    <source>
        <dbReference type="Ensembl" id="ENSSVLP00005008202.1"/>
    </source>
</evidence>
<feature type="transmembrane region" description="Helical" evidence="3">
    <location>
        <begin position="70"/>
        <end position="89"/>
    </location>
</feature>
<reference evidence="4" key="1">
    <citation type="submission" date="2025-08" db="UniProtKB">
        <authorList>
            <consortium name="Ensembl"/>
        </authorList>
    </citation>
    <scope>IDENTIFICATION</scope>
</reference>
<keyword evidence="2" id="KW-0964">Secreted</keyword>
<evidence type="ECO:0000256" key="2">
    <source>
        <dbReference type="ARBA" id="ARBA00022525"/>
    </source>
</evidence>
<dbReference type="GeneTree" id="ENSGT01010000228794"/>
<organism evidence="4 5">
    <name type="scientific">Sciurus vulgaris</name>
    <name type="common">Eurasian red squirrel</name>
    <dbReference type="NCBI Taxonomy" id="55149"/>
    <lineage>
        <taxon>Eukaryota</taxon>
        <taxon>Metazoa</taxon>
        <taxon>Chordata</taxon>
        <taxon>Craniata</taxon>
        <taxon>Vertebrata</taxon>
        <taxon>Euteleostomi</taxon>
        <taxon>Mammalia</taxon>
        <taxon>Eutheria</taxon>
        <taxon>Euarchontoglires</taxon>
        <taxon>Glires</taxon>
        <taxon>Rodentia</taxon>
        <taxon>Sciuromorpha</taxon>
        <taxon>Sciuridae</taxon>
        <taxon>Sciurinae</taxon>
        <taxon>Sciurini</taxon>
        <taxon>Sciurus</taxon>
    </lineage>
</organism>
<name>A0A8D2AYI0_SCIVU</name>
<dbReference type="GO" id="GO:0030521">
    <property type="term" value="P:androgen receptor signaling pathway"/>
    <property type="evidence" value="ECO:0007669"/>
    <property type="project" value="TreeGrafter"/>
</dbReference>
<reference evidence="4" key="2">
    <citation type="submission" date="2025-09" db="UniProtKB">
        <authorList>
            <consortium name="Ensembl"/>
        </authorList>
    </citation>
    <scope>IDENTIFICATION</scope>
</reference>
<protein>
    <submittedName>
        <fullName evidence="4">Uncharacterized protein</fullName>
    </submittedName>
</protein>
<dbReference type="SUPFAM" id="SSF48201">
    <property type="entry name" value="Uteroglobin-like"/>
    <property type="match status" value="1"/>
</dbReference>
<keyword evidence="3" id="KW-1133">Transmembrane helix</keyword>
<sequence length="93" mass="10712">FEVLRTMLVRGLPSLGVGCQFLQEVLTKTIDSSVSMDEYEKVVEGFVTDDLDKKSVQQFKQCFLNQSNETLGNVQVMMVIWVFSLYLIYQYSL</sequence>
<dbReference type="PANTHER" id="PTHR14037:SF4">
    <property type="entry name" value="MAMMAGLOBIN-B"/>
    <property type="match status" value="1"/>
</dbReference>
<dbReference type="GO" id="GO:0005615">
    <property type="term" value="C:extracellular space"/>
    <property type="evidence" value="ECO:0007669"/>
    <property type="project" value="TreeGrafter"/>
</dbReference>
<keyword evidence="3" id="KW-0812">Transmembrane</keyword>
<keyword evidence="5" id="KW-1185">Reference proteome</keyword>
<dbReference type="Ensembl" id="ENSSVLT00005009123.1">
    <property type="protein sequence ID" value="ENSSVLP00005008202.1"/>
    <property type="gene ID" value="ENSSVLG00005006675.1"/>
</dbReference>
<dbReference type="Proteomes" id="UP000694564">
    <property type="component" value="Chromosome 11"/>
</dbReference>
<comment type="subcellular location">
    <subcellularLocation>
        <location evidence="1">Secreted</location>
    </subcellularLocation>
</comment>
<dbReference type="OrthoDB" id="9741516at2759"/>